<dbReference type="PANTHER" id="PTHR24045:SF0">
    <property type="entry name" value="N-ACETYLGLUCOSAMINE-1-PHOSPHOTRANSFERASE SUBUNITS ALPHA_BETA"/>
    <property type="match status" value="1"/>
</dbReference>
<comment type="caution">
    <text evidence="5">The sequence shown here is derived from an EMBL/GenBank/DDBJ whole genome shotgun (WGS) entry which is preliminary data.</text>
</comment>
<sequence>MDIDHVYTWVNSADEDLMALRCRYAEAEVKTDQVYRSGSVRVEDNGELKASIRNAAKFVPFVRHTYVVGSGSPPGWLSAFDNVTYIEQNAILPQETLPCFQSDLVELYIHRIPGLSEHYIYSNDDYFFAKRHAPSDFFDSRGRPLVSQAHWIAASGPKSTYRAMESNAIRALSKRFPLPEFTTGKLPETDEVGRRQRCRMWLRGVKPVNAISHVSQPFLKSEWQNFHRIFSDDLIPLHKQKFRSAYGLTVNMMYHYFLHARGVAKLRYEPNHVLFKRSDSKHERQRFRDRVLARDSSIERFCLNDEIVEQDDEWLEFVPALLSELLHGDMVSSRENAHADF</sequence>
<evidence type="ECO:0000256" key="3">
    <source>
        <dbReference type="ARBA" id="ARBA00023169"/>
    </source>
</evidence>
<dbReference type="InterPro" id="IPR021520">
    <property type="entry name" value="Stealth_CR2"/>
</dbReference>
<organism evidence="5 6">
    <name type="scientific">Muricoccus vinaceus</name>
    <dbReference type="NCBI Taxonomy" id="424704"/>
    <lineage>
        <taxon>Bacteria</taxon>
        <taxon>Pseudomonadati</taxon>
        <taxon>Pseudomonadota</taxon>
        <taxon>Alphaproteobacteria</taxon>
        <taxon>Acetobacterales</taxon>
        <taxon>Roseomonadaceae</taxon>
        <taxon>Muricoccus</taxon>
    </lineage>
</organism>
<gene>
    <name evidence="5" type="ORF">ACFFIC_28885</name>
</gene>
<protein>
    <recommendedName>
        <fullName evidence="4">Stealth protein CR2 conserved region 2 domain-containing protein</fullName>
    </recommendedName>
</protein>
<name>A0ABV6J3Y0_9PROT</name>
<dbReference type="RefSeq" id="WP_377056997.1">
    <property type="nucleotide sequence ID" value="NZ_JBHLVZ010000114.1"/>
</dbReference>
<evidence type="ECO:0000313" key="6">
    <source>
        <dbReference type="Proteomes" id="UP001589789"/>
    </source>
</evidence>
<dbReference type="Proteomes" id="UP001589789">
    <property type="component" value="Unassembled WGS sequence"/>
</dbReference>
<dbReference type="EMBL" id="JBHLVZ010000114">
    <property type="protein sequence ID" value="MFC0389533.1"/>
    <property type="molecule type" value="Genomic_DNA"/>
</dbReference>
<dbReference type="PANTHER" id="PTHR24045">
    <property type="match status" value="1"/>
</dbReference>
<evidence type="ECO:0000256" key="2">
    <source>
        <dbReference type="ARBA" id="ARBA00022679"/>
    </source>
</evidence>
<dbReference type="Pfam" id="PF11380">
    <property type="entry name" value="Stealth_CR2"/>
    <property type="match status" value="1"/>
</dbReference>
<accession>A0ABV6J3Y0</accession>
<keyword evidence="3" id="KW-0270">Exopolysaccharide synthesis</keyword>
<comment type="similarity">
    <text evidence="1">Belongs to the stealth family.</text>
</comment>
<evidence type="ECO:0000313" key="5">
    <source>
        <dbReference type="EMBL" id="MFC0389533.1"/>
    </source>
</evidence>
<feature type="domain" description="Stealth protein CR2 conserved region 2" evidence="4">
    <location>
        <begin position="41"/>
        <end position="142"/>
    </location>
</feature>
<reference evidence="5 6" key="1">
    <citation type="submission" date="2024-09" db="EMBL/GenBank/DDBJ databases">
        <authorList>
            <person name="Sun Q."/>
            <person name="Mori K."/>
        </authorList>
    </citation>
    <scope>NUCLEOTIDE SEQUENCE [LARGE SCALE GENOMIC DNA]</scope>
    <source>
        <strain evidence="5 6">CCM 7468</strain>
    </source>
</reference>
<keyword evidence="2" id="KW-0808">Transferase</keyword>
<evidence type="ECO:0000259" key="4">
    <source>
        <dbReference type="Pfam" id="PF11380"/>
    </source>
</evidence>
<keyword evidence="6" id="KW-1185">Reference proteome</keyword>
<dbReference type="InterPro" id="IPR047141">
    <property type="entry name" value="Stealth"/>
</dbReference>
<proteinExistence type="inferred from homology"/>
<evidence type="ECO:0000256" key="1">
    <source>
        <dbReference type="ARBA" id="ARBA00007583"/>
    </source>
</evidence>